<evidence type="ECO:0000313" key="11">
    <source>
        <dbReference type="Proteomes" id="UP000268162"/>
    </source>
</evidence>
<feature type="transmembrane region" description="Helical" evidence="9">
    <location>
        <begin position="287"/>
        <end position="305"/>
    </location>
</feature>
<evidence type="ECO:0000313" key="10">
    <source>
        <dbReference type="EMBL" id="RKP36217.1"/>
    </source>
</evidence>
<keyword evidence="8 9" id="KW-0472">Membrane</keyword>
<feature type="transmembrane region" description="Helical" evidence="9">
    <location>
        <begin position="156"/>
        <end position="178"/>
    </location>
</feature>
<evidence type="ECO:0000256" key="3">
    <source>
        <dbReference type="ARBA" id="ARBA00010026"/>
    </source>
</evidence>
<evidence type="ECO:0000256" key="9">
    <source>
        <dbReference type="SAM" id="Phobius"/>
    </source>
</evidence>
<dbReference type="InterPro" id="IPR009600">
    <property type="entry name" value="PIG-U"/>
</dbReference>
<evidence type="ECO:0000256" key="1">
    <source>
        <dbReference type="ARBA" id="ARBA00004477"/>
    </source>
</evidence>
<dbReference type="UniPathway" id="UPA00196"/>
<feature type="transmembrane region" description="Helical" evidence="9">
    <location>
        <begin position="259"/>
        <end position="278"/>
    </location>
</feature>
<name>A0A4P9ZS25_9FUNG</name>
<comment type="subcellular location">
    <subcellularLocation>
        <location evidence="1">Endoplasmic reticulum membrane</location>
        <topology evidence="1">Multi-pass membrane protein</topology>
    </subcellularLocation>
</comment>
<evidence type="ECO:0000256" key="6">
    <source>
        <dbReference type="ARBA" id="ARBA00022824"/>
    </source>
</evidence>
<feature type="transmembrane region" description="Helical" evidence="9">
    <location>
        <begin position="228"/>
        <end position="247"/>
    </location>
</feature>
<dbReference type="GO" id="GO:0042765">
    <property type="term" value="C:GPI-anchor transamidase complex"/>
    <property type="evidence" value="ECO:0007669"/>
    <property type="project" value="InterPro"/>
</dbReference>
<keyword evidence="11" id="KW-1185">Reference proteome</keyword>
<comment type="pathway">
    <text evidence="2">Glycolipid biosynthesis; glycosylphosphatidylinositol-anchor biosynthesis.</text>
</comment>
<dbReference type="EMBL" id="ML002696">
    <property type="protein sequence ID" value="RKP36217.1"/>
    <property type="molecule type" value="Genomic_DNA"/>
</dbReference>
<keyword evidence="6" id="KW-0256">Endoplasmic reticulum</keyword>
<dbReference type="Proteomes" id="UP000268162">
    <property type="component" value="Unassembled WGS sequence"/>
</dbReference>
<feature type="transmembrane region" description="Helical" evidence="9">
    <location>
        <begin position="350"/>
        <end position="372"/>
    </location>
</feature>
<sequence length="428" mass="48589">MTTNPPRSRFLYAAGLACAIRLGLYYLSPELTQTLGQRIEFVTPLTSFKRMTEGLHLHAAGFDPYDGNLYFQPALYLPLFQALRTLPPVFTMVFFMAMDVLVAYQLVWIAANKFRRTSTRVVGDKTPADPSCNFPEDINLPLQPESLAFFYLLNPLTILSCLAQSTLIINSFAIVTALRRALEGRLIQSMFWIAVASYISFYPIMLLFPIGVLLINNQPNYKPILMRSLGAFAGSLVGLLSLSYMVVGSFACLTSPLNVILLVTDLTPNLGVYWYFFIEMFDHFRSFFLIAFQMHTFIFAIPVTIRFKNQPLFAAIIILGIMTLFKSYPSIGDMSLLLGLIPLYHELFKYMRYGFVLINAMIYALVLAPLFWHLWIYQGSGNANFFYAATLVYAASQILLVVDLTKAQIKRELNRQYPAVRDKLVVQE</sequence>
<evidence type="ECO:0000256" key="4">
    <source>
        <dbReference type="ARBA" id="ARBA00022502"/>
    </source>
</evidence>
<keyword evidence="4" id="KW-0337">GPI-anchor biosynthesis</keyword>
<evidence type="ECO:0000256" key="5">
    <source>
        <dbReference type="ARBA" id="ARBA00022692"/>
    </source>
</evidence>
<keyword evidence="5 9" id="KW-0812">Transmembrane</keyword>
<reference evidence="11" key="1">
    <citation type="journal article" date="2018" name="Nat. Microbiol.">
        <title>Leveraging single-cell genomics to expand the fungal tree of life.</title>
        <authorList>
            <person name="Ahrendt S.R."/>
            <person name="Quandt C.A."/>
            <person name="Ciobanu D."/>
            <person name="Clum A."/>
            <person name="Salamov A."/>
            <person name="Andreopoulos B."/>
            <person name="Cheng J.F."/>
            <person name="Woyke T."/>
            <person name="Pelin A."/>
            <person name="Henrissat B."/>
            <person name="Reynolds N.K."/>
            <person name="Benny G.L."/>
            <person name="Smith M.E."/>
            <person name="James T.Y."/>
            <person name="Grigoriev I.V."/>
        </authorList>
    </citation>
    <scope>NUCLEOTIDE SEQUENCE [LARGE SCALE GENOMIC DNA]</scope>
    <source>
        <strain evidence="11">RSA 468</strain>
    </source>
</reference>
<comment type="similarity">
    <text evidence="3">Belongs to the PIGU family.</text>
</comment>
<accession>A0A4P9ZS25</accession>
<dbReference type="GO" id="GO:0016255">
    <property type="term" value="P:attachment of GPI anchor to protein"/>
    <property type="evidence" value="ECO:0007669"/>
    <property type="project" value="InterPro"/>
</dbReference>
<protein>
    <submittedName>
        <fullName evidence="10">GPI transamidase subunit PIG-U</fullName>
    </submittedName>
</protein>
<evidence type="ECO:0000256" key="7">
    <source>
        <dbReference type="ARBA" id="ARBA00022989"/>
    </source>
</evidence>
<evidence type="ECO:0000256" key="8">
    <source>
        <dbReference type="ARBA" id="ARBA00023136"/>
    </source>
</evidence>
<evidence type="ECO:0000256" key="2">
    <source>
        <dbReference type="ARBA" id="ARBA00004687"/>
    </source>
</evidence>
<keyword evidence="7 9" id="KW-1133">Transmembrane helix</keyword>
<dbReference type="PANTHER" id="PTHR13121">
    <property type="entry name" value="GPI TRANSAMIDASE COMPONENT PIG-U"/>
    <property type="match status" value="1"/>
</dbReference>
<dbReference type="STRING" id="215637.A0A4P9ZS25"/>
<dbReference type="GO" id="GO:0006506">
    <property type="term" value="P:GPI anchor biosynthetic process"/>
    <property type="evidence" value="ECO:0007669"/>
    <property type="project" value="UniProtKB-UniPathway"/>
</dbReference>
<gene>
    <name evidence="10" type="ORF">BJ085DRAFT_39613</name>
</gene>
<feature type="transmembrane region" description="Helical" evidence="9">
    <location>
        <begin position="190"/>
        <end position="216"/>
    </location>
</feature>
<proteinExistence type="inferred from homology"/>
<feature type="transmembrane region" description="Helical" evidence="9">
    <location>
        <begin position="89"/>
        <end position="111"/>
    </location>
</feature>
<feature type="transmembrane region" description="Helical" evidence="9">
    <location>
        <begin position="311"/>
        <end position="329"/>
    </location>
</feature>
<feature type="transmembrane region" description="Helical" evidence="9">
    <location>
        <begin position="384"/>
        <end position="405"/>
    </location>
</feature>
<dbReference type="PANTHER" id="PTHR13121:SF0">
    <property type="entry name" value="PHOSPHATIDYLINOSITOL GLYCAN ANCHOR BIOSYNTHESIS CLASS U PROTEIN"/>
    <property type="match status" value="1"/>
</dbReference>
<dbReference type="AlphaFoldDB" id="A0A4P9ZS25"/>
<dbReference type="Pfam" id="PF06728">
    <property type="entry name" value="PIG-U"/>
    <property type="match status" value="1"/>
</dbReference>
<organism evidence="10 11">
    <name type="scientific">Dimargaris cristalligena</name>
    <dbReference type="NCBI Taxonomy" id="215637"/>
    <lineage>
        <taxon>Eukaryota</taxon>
        <taxon>Fungi</taxon>
        <taxon>Fungi incertae sedis</taxon>
        <taxon>Zoopagomycota</taxon>
        <taxon>Kickxellomycotina</taxon>
        <taxon>Dimargaritomycetes</taxon>
        <taxon>Dimargaritales</taxon>
        <taxon>Dimargaritaceae</taxon>
        <taxon>Dimargaris</taxon>
    </lineage>
</organism>